<dbReference type="Gene3D" id="3.40.50.1820">
    <property type="entry name" value="alpha/beta hydrolase"/>
    <property type="match status" value="1"/>
</dbReference>
<dbReference type="SUPFAM" id="SSF53474">
    <property type="entry name" value="alpha/beta-Hydrolases"/>
    <property type="match status" value="1"/>
</dbReference>
<evidence type="ECO:0000259" key="2">
    <source>
        <dbReference type="Pfam" id="PF00561"/>
    </source>
</evidence>
<dbReference type="Pfam" id="PF00561">
    <property type="entry name" value="Abhydrolase_1"/>
    <property type="match status" value="1"/>
</dbReference>
<dbReference type="AlphaFoldDB" id="A0A6N7C0T5"/>
<evidence type="ECO:0000313" key="4">
    <source>
        <dbReference type="Proteomes" id="UP000471465"/>
    </source>
</evidence>
<dbReference type="PANTHER" id="PTHR46438:SF11">
    <property type="entry name" value="LIPASE-RELATED"/>
    <property type="match status" value="1"/>
</dbReference>
<keyword evidence="1" id="KW-0472">Membrane</keyword>
<name>A0A6N7C0T5_9GAMM</name>
<accession>A0A6N7C0T5</accession>
<dbReference type="InterPro" id="IPR000073">
    <property type="entry name" value="AB_hydrolase_1"/>
</dbReference>
<gene>
    <name evidence="3" type="ORF">FQV37_405</name>
</gene>
<feature type="transmembrane region" description="Helical" evidence="1">
    <location>
        <begin position="6"/>
        <end position="29"/>
    </location>
</feature>
<dbReference type="PANTHER" id="PTHR46438">
    <property type="entry name" value="ALPHA/BETA-HYDROLASES SUPERFAMILY PROTEIN"/>
    <property type="match status" value="1"/>
</dbReference>
<sequence>MTQYLLKATVLILLGAIAVVIVFIAKYWAPDRTVAELTQWQLPNSEFIDIQGMQVHVVQSANCHTHRGDAAEKNRPETIVLLHGTSASLHTWEGWTKALSDQYCVVSMDLPGFGLTGPYVDESTQYSSENYAAFVIEVLNHLKLDRVTLAGNSLGGKVAWRTAALYPERVNRLILVDSVGYPATPKHVPIGFKLAKYPMMSPILNRILPRSVVEKSVLSVYADNSKVNDALVDRYYELTLRKGNRQALSRRLNETDDDSDQAQIKQLDIPTLILWGAKDDLIPVGNAALFHRDIRNSQLKIFDNLGHVPHEEDPLATVDVVKQFLISESGNG</sequence>
<keyword evidence="1" id="KW-1133">Transmembrane helix</keyword>
<keyword evidence="1" id="KW-0812">Transmembrane</keyword>
<dbReference type="EMBL" id="VZIZ01000014">
    <property type="protein sequence ID" value="KAF0568901.1"/>
    <property type="molecule type" value="Genomic_DNA"/>
</dbReference>
<dbReference type="RefSeq" id="WP_160021695.1">
    <property type="nucleotide sequence ID" value="NZ_VZIZ01000014.1"/>
</dbReference>
<evidence type="ECO:0000313" key="3">
    <source>
        <dbReference type="EMBL" id="KAF0568901.1"/>
    </source>
</evidence>
<keyword evidence="4" id="KW-1185">Reference proteome</keyword>
<proteinExistence type="predicted"/>
<dbReference type="Proteomes" id="UP000471465">
    <property type="component" value="Unassembled WGS sequence"/>
</dbReference>
<organism evidence="3 4">
    <name type="scientific">Psychrobacter nivimaris</name>
    <dbReference type="NCBI Taxonomy" id="281738"/>
    <lineage>
        <taxon>Bacteria</taxon>
        <taxon>Pseudomonadati</taxon>
        <taxon>Pseudomonadota</taxon>
        <taxon>Gammaproteobacteria</taxon>
        <taxon>Moraxellales</taxon>
        <taxon>Moraxellaceae</taxon>
        <taxon>Psychrobacter</taxon>
    </lineage>
</organism>
<comment type="caution">
    <text evidence="3">The sequence shown here is derived from an EMBL/GenBank/DDBJ whole genome shotgun (WGS) entry which is preliminary data.</text>
</comment>
<dbReference type="PRINTS" id="PR00111">
    <property type="entry name" value="ABHYDROLASE"/>
</dbReference>
<protein>
    <recommendedName>
        <fullName evidence="2">AB hydrolase-1 domain-containing protein</fullName>
    </recommendedName>
</protein>
<evidence type="ECO:0000256" key="1">
    <source>
        <dbReference type="SAM" id="Phobius"/>
    </source>
</evidence>
<feature type="domain" description="AB hydrolase-1" evidence="2">
    <location>
        <begin position="78"/>
        <end position="314"/>
    </location>
</feature>
<dbReference type="InterPro" id="IPR029058">
    <property type="entry name" value="AB_hydrolase_fold"/>
</dbReference>
<reference evidence="3 4" key="1">
    <citation type="submission" date="2019-09" db="EMBL/GenBank/DDBJ databases">
        <title>Draft genome sequence of Psychrobacter nivimaris LAMA 639, in search for biotechnological relevant genes.</title>
        <authorList>
            <person name="Lima A.O.S."/>
            <person name="Staloch B.E.K."/>
            <person name="Freitas R.C."/>
            <person name="Niero H."/>
            <person name="Silva M.A.C."/>
        </authorList>
    </citation>
    <scope>NUCLEOTIDE SEQUENCE [LARGE SCALE GENOMIC DNA]</scope>
    <source>
        <strain evidence="3 4">LAMA 639</strain>
    </source>
</reference>